<evidence type="ECO:0000313" key="3">
    <source>
        <dbReference type="EMBL" id="CAG5117949.1"/>
    </source>
</evidence>
<keyword evidence="2" id="KW-1133">Transmembrane helix</keyword>
<gene>
    <name evidence="3" type="ORF">CUNI_LOCUS3507</name>
</gene>
<organism evidence="3 4">
    <name type="scientific">Candidula unifasciata</name>
    <dbReference type="NCBI Taxonomy" id="100452"/>
    <lineage>
        <taxon>Eukaryota</taxon>
        <taxon>Metazoa</taxon>
        <taxon>Spiralia</taxon>
        <taxon>Lophotrochozoa</taxon>
        <taxon>Mollusca</taxon>
        <taxon>Gastropoda</taxon>
        <taxon>Heterobranchia</taxon>
        <taxon>Euthyneura</taxon>
        <taxon>Panpulmonata</taxon>
        <taxon>Eupulmonata</taxon>
        <taxon>Stylommatophora</taxon>
        <taxon>Helicina</taxon>
        <taxon>Helicoidea</taxon>
        <taxon>Geomitridae</taxon>
        <taxon>Candidula</taxon>
    </lineage>
</organism>
<dbReference type="Proteomes" id="UP000678393">
    <property type="component" value="Unassembled WGS sequence"/>
</dbReference>
<accession>A0A8S3YLJ2</accession>
<keyword evidence="2" id="KW-0812">Transmembrane</keyword>
<comment type="caution">
    <text evidence="3">The sequence shown here is derived from an EMBL/GenBank/DDBJ whole genome shotgun (WGS) entry which is preliminary data.</text>
</comment>
<dbReference type="OrthoDB" id="4504960at2759"/>
<dbReference type="EMBL" id="CAJHNH020000477">
    <property type="protein sequence ID" value="CAG5117949.1"/>
    <property type="molecule type" value="Genomic_DNA"/>
</dbReference>
<dbReference type="AlphaFoldDB" id="A0A8S3YLJ2"/>
<keyword evidence="2" id="KW-0472">Membrane</keyword>
<sequence length="155" mass="16991">MGRPQLFYQTSDCAYIFTWETSLVCLDASGSFIPGDVAATSGPAGGAVGAAKIAIGVSVFMAIVVACVLVLILHKPERRAVIGSRLKSFVLCRQQKDNPIVYSRLSQSEHEDSVIEGFHDPFNPFEPEEESEINNSQLPVRPPTYRDDSDEDMLL</sequence>
<evidence type="ECO:0000256" key="1">
    <source>
        <dbReference type="SAM" id="MobiDB-lite"/>
    </source>
</evidence>
<evidence type="ECO:0000256" key="2">
    <source>
        <dbReference type="SAM" id="Phobius"/>
    </source>
</evidence>
<feature type="transmembrane region" description="Helical" evidence="2">
    <location>
        <begin position="53"/>
        <end position="73"/>
    </location>
</feature>
<reference evidence="3" key="1">
    <citation type="submission" date="2021-04" db="EMBL/GenBank/DDBJ databases">
        <authorList>
            <consortium name="Molecular Ecology Group"/>
        </authorList>
    </citation>
    <scope>NUCLEOTIDE SEQUENCE</scope>
</reference>
<protein>
    <submittedName>
        <fullName evidence="3">Uncharacterized protein</fullName>
    </submittedName>
</protein>
<keyword evidence="4" id="KW-1185">Reference proteome</keyword>
<evidence type="ECO:0000313" key="4">
    <source>
        <dbReference type="Proteomes" id="UP000678393"/>
    </source>
</evidence>
<proteinExistence type="predicted"/>
<name>A0A8S3YLJ2_9EUPU</name>
<feature type="region of interest" description="Disordered" evidence="1">
    <location>
        <begin position="116"/>
        <end position="155"/>
    </location>
</feature>